<evidence type="ECO:0000256" key="2">
    <source>
        <dbReference type="ARBA" id="ARBA00023015"/>
    </source>
</evidence>
<dbReference type="SMART" id="SM00521">
    <property type="entry name" value="CBF"/>
    <property type="match status" value="1"/>
</dbReference>
<keyword evidence="10" id="KW-1185">Reference proteome</keyword>
<comment type="function">
    <text evidence="7">Component of the sequence-specific heterotrimeric transcription factor (NF-Y) which specifically recognizes a 5'-CCAAT-3' box motif found in the promoters of its target genes.</text>
</comment>
<evidence type="ECO:0000313" key="9">
    <source>
        <dbReference type="EMBL" id="KAF9963654.1"/>
    </source>
</evidence>
<dbReference type="Proteomes" id="UP000738359">
    <property type="component" value="Unassembled WGS sequence"/>
</dbReference>
<evidence type="ECO:0000256" key="4">
    <source>
        <dbReference type="ARBA" id="ARBA00023159"/>
    </source>
</evidence>
<evidence type="ECO:0000256" key="6">
    <source>
        <dbReference type="ARBA" id="ARBA00023242"/>
    </source>
</evidence>
<feature type="compositionally biased region" description="Low complexity" evidence="8">
    <location>
        <begin position="261"/>
        <end position="275"/>
    </location>
</feature>
<dbReference type="AlphaFoldDB" id="A0A9P6J6A7"/>
<dbReference type="InterPro" id="IPR018362">
    <property type="entry name" value="CCAAT-binding_factor_CS"/>
</dbReference>
<keyword evidence="5 7" id="KW-0804">Transcription</keyword>
<evidence type="ECO:0000256" key="5">
    <source>
        <dbReference type="ARBA" id="ARBA00023163"/>
    </source>
</evidence>
<comment type="subunit">
    <text evidence="7">Heterotrimer.</text>
</comment>
<protein>
    <recommendedName>
        <fullName evidence="7">Transcriptional activator HAP2</fullName>
    </recommendedName>
</protein>
<evidence type="ECO:0000256" key="1">
    <source>
        <dbReference type="ARBA" id="ARBA00004123"/>
    </source>
</evidence>
<keyword evidence="4" id="KW-0010">Activator</keyword>
<sequence>MTHEQEAHQHPTGAFPADMGQPHRLMGGEGSVGPAVQADEEPLYVNAKQYHRILKRRAARAKLEELNRMAKIRKPYLHESRHKHAMRRPRGPGGRFLTSQEIAEMDRIQAAFEAQGGVGPVGGDLHLANNQHTPQQEQAFIQQQLQLQRQQQAQQPPQQQQPAQQNQAQVQGPSDTQQQQQQIPLPLQQHHLPPQHPQQQQQQASDPQQQYQAQFPLHNSVLQQHHDLQQHHQQQQQQQHSFQQQQQQQYPDAQRYTADHAAAAAAAALAQNPVPGGEGAAGVAMKGHASSSPGYPNGTSKTEQKS</sequence>
<evidence type="ECO:0000256" key="3">
    <source>
        <dbReference type="ARBA" id="ARBA00023125"/>
    </source>
</evidence>
<feature type="region of interest" description="Disordered" evidence="8">
    <location>
        <begin position="225"/>
        <end position="306"/>
    </location>
</feature>
<dbReference type="InterPro" id="IPR001289">
    <property type="entry name" value="NFYA"/>
</dbReference>
<evidence type="ECO:0000313" key="10">
    <source>
        <dbReference type="Proteomes" id="UP000738359"/>
    </source>
</evidence>
<organism evidence="9 10">
    <name type="scientific">Mortierella alpina</name>
    <name type="common">Oleaginous fungus</name>
    <name type="synonym">Mortierella renispora</name>
    <dbReference type="NCBI Taxonomy" id="64518"/>
    <lineage>
        <taxon>Eukaryota</taxon>
        <taxon>Fungi</taxon>
        <taxon>Fungi incertae sedis</taxon>
        <taxon>Mucoromycota</taxon>
        <taxon>Mortierellomycotina</taxon>
        <taxon>Mortierellomycetes</taxon>
        <taxon>Mortierellales</taxon>
        <taxon>Mortierellaceae</taxon>
        <taxon>Mortierella</taxon>
    </lineage>
</organism>
<dbReference type="Gene3D" id="6.10.250.2430">
    <property type="match status" value="1"/>
</dbReference>
<feature type="compositionally biased region" description="Low complexity" evidence="8">
    <location>
        <begin position="231"/>
        <end position="249"/>
    </location>
</feature>
<gene>
    <name evidence="9" type="primary">HAP2_2</name>
    <name evidence="9" type="ORF">BGZ70_007260</name>
</gene>
<feature type="region of interest" description="Disordered" evidence="8">
    <location>
        <begin position="1"/>
        <end position="34"/>
    </location>
</feature>
<dbReference type="Pfam" id="PF02045">
    <property type="entry name" value="CBFB_NFYA"/>
    <property type="match status" value="1"/>
</dbReference>
<dbReference type="PANTHER" id="PTHR12632">
    <property type="entry name" value="TRANSCRIPTION FACTOR NF-Y ALPHA-RELATED"/>
    <property type="match status" value="1"/>
</dbReference>
<evidence type="ECO:0000256" key="7">
    <source>
        <dbReference type="RuleBase" id="RU367155"/>
    </source>
</evidence>
<comment type="similarity">
    <text evidence="7">Belongs to the NFYA/HAP2 subunit family.</text>
</comment>
<name>A0A9P6J6A7_MORAP</name>
<dbReference type="PROSITE" id="PS51152">
    <property type="entry name" value="NFYA_HAP2_2"/>
    <property type="match status" value="1"/>
</dbReference>
<keyword evidence="3 7" id="KW-0238">DNA-binding</keyword>
<dbReference type="EMBL" id="JAAAHY010000448">
    <property type="protein sequence ID" value="KAF9963654.1"/>
    <property type="molecule type" value="Genomic_DNA"/>
</dbReference>
<keyword evidence="6 7" id="KW-0539">Nucleus</keyword>
<feature type="region of interest" description="Disordered" evidence="8">
    <location>
        <begin position="143"/>
        <end position="211"/>
    </location>
</feature>
<evidence type="ECO:0000256" key="8">
    <source>
        <dbReference type="SAM" id="MobiDB-lite"/>
    </source>
</evidence>
<dbReference type="PROSITE" id="PS00686">
    <property type="entry name" value="NFYA_HAP2_1"/>
    <property type="match status" value="1"/>
</dbReference>
<feature type="compositionally biased region" description="Polar residues" evidence="8">
    <location>
        <begin position="289"/>
        <end position="306"/>
    </location>
</feature>
<dbReference type="GO" id="GO:0003677">
    <property type="term" value="F:DNA binding"/>
    <property type="evidence" value="ECO:0007669"/>
    <property type="project" value="UniProtKB-KW"/>
</dbReference>
<proteinExistence type="inferred from homology"/>
<dbReference type="OrthoDB" id="1097733at2759"/>
<dbReference type="GO" id="GO:0016602">
    <property type="term" value="C:CCAAT-binding factor complex"/>
    <property type="evidence" value="ECO:0007669"/>
    <property type="project" value="InterPro"/>
</dbReference>
<keyword evidence="2 7" id="KW-0805">Transcription regulation</keyword>
<comment type="caution">
    <text evidence="9">The sequence shown here is derived from an EMBL/GenBank/DDBJ whole genome shotgun (WGS) entry which is preliminary data.</text>
</comment>
<dbReference type="PRINTS" id="PR00616">
    <property type="entry name" value="CCAATSUBUNTB"/>
</dbReference>
<accession>A0A9P6J6A7</accession>
<reference evidence="9" key="1">
    <citation type="journal article" date="2020" name="Fungal Divers.">
        <title>Resolving the Mortierellaceae phylogeny through synthesis of multi-gene phylogenetics and phylogenomics.</title>
        <authorList>
            <person name="Vandepol N."/>
            <person name="Liber J."/>
            <person name="Desiro A."/>
            <person name="Na H."/>
            <person name="Kennedy M."/>
            <person name="Barry K."/>
            <person name="Grigoriev I.V."/>
            <person name="Miller A.N."/>
            <person name="O'Donnell K."/>
            <person name="Stajich J.E."/>
            <person name="Bonito G."/>
        </authorList>
    </citation>
    <scope>NUCLEOTIDE SEQUENCE</scope>
    <source>
        <strain evidence="9">CK1249</strain>
    </source>
</reference>
<dbReference type="GO" id="GO:0003700">
    <property type="term" value="F:DNA-binding transcription factor activity"/>
    <property type="evidence" value="ECO:0007669"/>
    <property type="project" value="UniProtKB-UniRule"/>
</dbReference>
<comment type="subcellular location">
    <subcellularLocation>
        <location evidence="1 7">Nucleus</location>
    </subcellularLocation>
</comment>